<evidence type="ECO:0000256" key="1">
    <source>
        <dbReference type="ARBA" id="ARBA00008874"/>
    </source>
</evidence>
<dbReference type="PANTHER" id="PTHR45832:SF22">
    <property type="entry name" value="SERINE_THREONINE-PROTEIN KINASE SAMKA-RELATED"/>
    <property type="match status" value="1"/>
</dbReference>
<dbReference type="SUPFAM" id="SSF56112">
    <property type="entry name" value="Protein kinase-like (PK-like)"/>
    <property type="match status" value="1"/>
</dbReference>
<dbReference type="Gene3D" id="1.10.510.10">
    <property type="entry name" value="Transferase(Phosphotransferase) domain 1"/>
    <property type="match status" value="1"/>
</dbReference>
<evidence type="ECO:0000256" key="3">
    <source>
        <dbReference type="ARBA" id="ARBA00022741"/>
    </source>
</evidence>
<dbReference type="AlphaFoldDB" id="A0A091NB98"/>
<dbReference type="GO" id="GO:0004674">
    <property type="term" value="F:protein serine/threonine kinase activity"/>
    <property type="evidence" value="ECO:0007669"/>
    <property type="project" value="UniProtKB-EC"/>
</dbReference>
<keyword evidence="3" id="KW-0547">Nucleotide-binding</keyword>
<keyword evidence="6" id="KW-0808">Transferase</keyword>
<dbReference type="PANTHER" id="PTHR45832">
    <property type="entry name" value="SERINE/THREONINE-PROTEIN KINASE SAMKA-RELATED-RELATED"/>
    <property type="match status" value="1"/>
</dbReference>
<feature type="domain" description="Protein kinase" evidence="5">
    <location>
        <begin position="1"/>
        <end position="74"/>
    </location>
</feature>
<dbReference type="Pfam" id="PF00069">
    <property type="entry name" value="Pkinase"/>
    <property type="match status" value="1"/>
</dbReference>
<comment type="similarity">
    <text evidence="1">Belongs to the protein kinase superfamily. STE Ser/Thr protein kinase family. STE20 subfamily.</text>
</comment>
<accession>A0A091NB98</accession>
<sequence length="74" mass="8201">KGDNILLRMDGSVKLADFGLSALITPEQSKRRSIAGTPHWMAPEILNMEEYGPKVDIWGLGITCIEMLEGEPPY</sequence>
<gene>
    <name evidence="6" type="ORF">N310_01349</name>
</gene>
<organism evidence="6 7">
    <name type="scientific">Acanthisitta chloris</name>
    <name type="common">rifleman</name>
    <dbReference type="NCBI Taxonomy" id="57068"/>
    <lineage>
        <taxon>Eukaryota</taxon>
        <taxon>Metazoa</taxon>
        <taxon>Chordata</taxon>
        <taxon>Craniata</taxon>
        <taxon>Vertebrata</taxon>
        <taxon>Euteleostomi</taxon>
        <taxon>Archelosauria</taxon>
        <taxon>Archosauria</taxon>
        <taxon>Dinosauria</taxon>
        <taxon>Saurischia</taxon>
        <taxon>Theropoda</taxon>
        <taxon>Coelurosauria</taxon>
        <taxon>Aves</taxon>
        <taxon>Neognathae</taxon>
        <taxon>Neoaves</taxon>
        <taxon>Telluraves</taxon>
        <taxon>Australaves</taxon>
        <taxon>Passeriformes</taxon>
        <taxon>Acanthisittidae</taxon>
        <taxon>Acanthisitta</taxon>
    </lineage>
</organism>
<dbReference type="Proteomes" id="UP000053537">
    <property type="component" value="Unassembled WGS sequence"/>
</dbReference>
<dbReference type="GO" id="GO:0005524">
    <property type="term" value="F:ATP binding"/>
    <property type="evidence" value="ECO:0007669"/>
    <property type="project" value="UniProtKB-KW"/>
</dbReference>
<dbReference type="PROSITE" id="PS50011">
    <property type="entry name" value="PROTEIN_KINASE_DOM"/>
    <property type="match status" value="1"/>
</dbReference>
<evidence type="ECO:0000313" key="7">
    <source>
        <dbReference type="Proteomes" id="UP000053537"/>
    </source>
</evidence>
<dbReference type="InterPro" id="IPR051931">
    <property type="entry name" value="PAK3-like"/>
</dbReference>
<dbReference type="InterPro" id="IPR000719">
    <property type="entry name" value="Prot_kinase_dom"/>
</dbReference>
<evidence type="ECO:0000256" key="2">
    <source>
        <dbReference type="ARBA" id="ARBA00012513"/>
    </source>
</evidence>
<dbReference type="InterPro" id="IPR011009">
    <property type="entry name" value="Kinase-like_dom_sf"/>
</dbReference>
<dbReference type="EMBL" id="KK827944">
    <property type="protein sequence ID" value="KFP74219.1"/>
    <property type="molecule type" value="Genomic_DNA"/>
</dbReference>
<evidence type="ECO:0000259" key="5">
    <source>
        <dbReference type="PROSITE" id="PS50011"/>
    </source>
</evidence>
<keyword evidence="6" id="KW-0418">Kinase</keyword>
<keyword evidence="7" id="KW-1185">Reference proteome</keyword>
<name>A0A091NB98_9PASS</name>
<dbReference type="EC" id="2.7.11.1" evidence="2"/>
<proteinExistence type="inferred from homology"/>
<evidence type="ECO:0000313" key="6">
    <source>
        <dbReference type="EMBL" id="KFP74219.1"/>
    </source>
</evidence>
<feature type="non-terminal residue" evidence="6">
    <location>
        <position position="1"/>
    </location>
</feature>
<evidence type="ECO:0000256" key="4">
    <source>
        <dbReference type="ARBA" id="ARBA00022840"/>
    </source>
</evidence>
<keyword evidence="4" id="KW-0067">ATP-binding</keyword>
<reference evidence="6 7" key="1">
    <citation type="submission" date="2014-04" db="EMBL/GenBank/DDBJ databases">
        <title>Genome evolution of avian class.</title>
        <authorList>
            <person name="Zhang G."/>
            <person name="Li C."/>
        </authorList>
    </citation>
    <scope>NUCLEOTIDE SEQUENCE [LARGE SCALE GENOMIC DNA]</scope>
    <source>
        <strain evidence="6">BGI_N310</strain>
    </source>
</reference>
<protein>
    <recommendedName>
        <fullName evidence="2">non-specific serine/threonine protein kinase</fullName>
        <ecNumber evidence="2">2.7.11.1</ecNumber>
    </recommendedName>
</protein>
<feature type="non-terminal residue" evidence="6">
    <location>
        <position position="74"/>
    </location>
</feature>